<evidence type="ECO:0000256" key="1">
    <source>
        <dbReference type="ARBA" id="ARBA00004417"/>
    </source>
</evidence>
<evidence type="ECO:0000259" key="3">
    <source>
        <dbReference type="Pfam" id="PF00005"/>
    </source>
</evidence>
<dbReference type="SUPFAM" id="SSF52540">
    <property type="entry name" value="P-loop containing nucleoside triphosphate hydrolases"/>
    <property type="match status" value="1"/>
</dbReference>
<reference evidence="5 7" key="2">
    <citation type="submission" date="2019-05" db="EMBL/GenBank/DDBJ databases">
        <title>Pasteurellaceae isolates from reptiles.</title>
        <authorList>
            <person name="Bojesen A.M."/>
            <person name="Lund E."/>
        </authorList>
    </citation>
    <scope>NUCLEOTIDE SEQUENCE [LARGE SCALE GENOMIC DNA]</scope>
    <source>
        <strain evidence="5 7">ELNT2x</strain>
    </source>
</reference>
<dbReference type="InterPro" id="IPR003439">
    <property type="entry name" value="ABC_transporter-like_ATP-bd"/>
</dbReference>
<gene>
    <name evidence="4" type="ORF">EDC16_102181</name>
    <name evidence="5" type="ORF">FHQ21_01890</name>
</gene>
<sequence length="66" mass="7224">MTPIITLQQLTFQAQQLLHYPDVQIAAKQVTFLQGASGSGKSTLLRLINATESPTSGQILYQAKKH</sequence>
<dbReference type="InterPro" id="IPR050086">
    <property type="entry name" value="MetN_ABC_transporter-like"/>
</dbReference>
<dbReference type="Proteomes" id="UP000305526">
    <property type="component" value="Unassembled WGS sequence"/>
</dbReference>
<dbReference type="InterPro" id="IPR027417">
    <property type="entry name" value="P-loop_NTPase"/>
</dbReference>
<comment type="subcellular location">
    <subcellularLocation>
        <location evidence="1">Cell inner membrane</location>
        <topology evidence="1">Peripheral membrane protein</topology>
    </subcellularLocation>
</comment>
<dbReference type="AlphaFoldDB" id="A0A4R3YEL2"/>
<dbReference type="Pfam" id="PF00005">
    <property type="entry name" value="ABC_tran"/>
    <property type="match status" value="1"/>
</dbReference>
<dbReference type="EMBL" id="SMCP01000002">
    <property type="protein sequence ID" value="TCV89304.1"/>
    <property type="molecule type" value="Genomic_DNA"/>
</dbReference>
<evidence type="ECO:0000313" key="4">
    <source>
        <dbReference type="EMBL" id="TCV89304.1"/>
    </source>
</evidence>
<keyword evidence="7" id="KW-1185">Reference proteome</keyword>
<protein>
    <submittedName>
        <fullName evidence="4">ABC transporter family protein</fullName>
    </submittedName>
    <submittedName>
        <fullName evidence="5">ATP-binding cassette domain-containing protein</fullName>
    </submittedName>
</protein>
<evidence type="ECO:0000313" key="6">
    <source>
        <dbReference type="Proteomes" id="UP000294619"/>
    </source>
</evidence>
<dbReference type="Gene3D" id="3.40.50.300">
    <property type="entry name" value="P-loop containing nucleotide triphosphate hydrolases"/>
    <property type="match status" value="1"/>
</dbReference>
<dbReference type="EMBL" id="VDGV01000009">
    <property type="protein sequence ID" value="TNG93356.1"/>
    <property type="molecule type" value="Genomic_DNA"/>
</dbReference>
<organism evidence="4 6">
    <name type="scientific">Testudinibacter aquarius</name>
    <dbReference type="NCBI Taxonomy" id="1524974"/>
    <lineage>
        <taxon>Bacteria</taxon>
        <taxon>Pseudomonadati</taxon>
        <taxon>Pseudomonadota</taxon>
        <taxon>Gammaproteobacteria</taxon>
        <taxon>Pasteurellales</taxon>
        <taxon>Pasteurellaceae</taxon>
        <taxon>Testudinibacter</taxon>
    </lineage>
</organism>
<dbReference type="GO" id="GO:0016887">
    <property type="term" value="F:ATP hydrolysis activity"/>
    <property type="evidence" value="ECO:0007669"/>
    <property type="project" value="InterPro"/>
</dbReference>
<accession>A0A4R3YEL2</accession>
<dbReference type="Proteomes" id="UP000294619">
    <property type="component" value="Unassembled WGS sequence"/>
</dbReference>
<dbReference type="GO" id="GO:0005524">
    <property type="term" value="F:ATP binding"/>
    <property type="evidence" value="ECO:0007669"/>
    <property type="project" value="UniProtKB-KW"/>
</dbReference>
<keyword evidence="5" id="KW-0547">Nucleotide-binding</keyword>
<keyword evidence="5" id="KW-0067">ATP-binding</keyword>
<comment type="caution">
    <text evidence="4">The sequence shown here is derived from an EMBL/GenBank/DDBJ whole genome shotgun (WGS) entry which is preliminary data.</text>
</comment>
<reference evidence="4 6" key="1">
    <citation type="submission" date="2019-03" db="EMBL/GenBank/DDBJ databases">
        <title>Genomic Encyclopedia of Type Strains, Phase IV (KMG-IV): sequencing the most valuable type-strain genomes for metagenomic binning, comparative biology and taxonomic classification.</title>
        <authorList>
            <person name="Goeker M."/>
        </authorList>
    </citation>
    <scope>NUCLEOTIDE SEQUENCE [LARGE SCALE GENOMIC DNA]</scope>
    <source>
        <strain evidence="4 6">DSM 28140</strain>
    </source>
</reference>
<evidence type="ECO:0000313" key="5">
    <source>
        <dbReference type="EMBL" id="TNG93356.1"/>
    </source>
</evidence>
<proteinExistence type="predicted"/>
<feature type="domain" description="ABC transporter" evidence="3">
    <location>
        <begin position="22"/>
        <end position="64"/>
    </location>
</feature>
<evidence type="ECO:0000256" key="2">
    <source>
        <dbReference type="ARBA" id="ARBA00022448"/>
    </source>
</evidence>
<evidence type="ECO:0000313" key="7">
    <source>
        <dbReference type="Proteomes" id="UP000305526"/>
    </source>
</evidence>
<dbReference type="RefSeq" id="WP_132965116.1">
    <property type="nucleotide sequence ID" value="NZ_LEKL01000019.1"/>
</dbReference>
<keyword evidence="2" id="KW-0813">Transport</keyword>
<dbReference type="GO" id="GO:0005886">
    <property type="term" value="C:plasma membrane"/>
    <property type="evidence" value="ECO:0007669"/>
    <property type="project" value="UniProtKB-SubCell"/>
</dbReference>
<dbReference type="PANTHER" id="PTHR43166">
    <property type="entry name" value="AMINO ACID IMPORT ATP-BINDING PROTEIN"/>
    <property type="match status" value="1"/>
</dbReference>
<name>A0A4R3YEL2_9PAST</name>